<keyword evidence="5" id="KW-1185">Reference proteome</keyword>
<feature type="region of interest" description="Disordered" evidence="2">
    <location>
        <begin position="165"/>
        <end position="184"/>
    </location>
</feature>
<organism evidence="4 5">
    <name type="scientific">Rhododendron simsii</name>
    <name type="common">Sims's rhododendron</name>
    <dbReference type="NCBI Taxonomy" id="118357"/>
    <lineage>
        <taxon>Eukaryota</taxon>
        <taxon>Viridiplantae</taxon>
        <taxon>Streptophyta</taxon>
        <taxon>Embryophyta</taxon>
        <taxon>Tracheophyta</taxon>
        <taxon>Spermatophyta</taxon>
        <taxon>Magnoliopsida</taxon>
        <taxon>eudicotyledons</taxon>
        <taxon>Gunneridae</taxon>
        <taxon>Pentapetalae</taxon>
        <taxon>asterids</taxon>
        <taxon>Ericales</taxon>
        <taxon>Ericaceae</taxon>
        <taxon>Ericoideae</taxon>
        <taxon>Rhodoreae</taxon>
        <taxon>Rhododendron</taxon>
    </lineage>
</organism>
<comment type="similarity">
    <text evidence="1">Belongs to the GeBP family.</text>
</comment>
<sequence length="366" mass="41665">MDSTPNPNPNPNLSLKSKLPIKRKISEPNPNPNLAPKLEHLSTAITGDGEYDGGDGRQPPFKFHRIWTEPDEIRFLQCLLDSTDLSFPRDLNLFYSRFSSQTATSHPYNRSQLYEKLRRLRKKFRVVSSRLARGLHRAVLSPHDRALFDLSKRLWHPDFSSASPFAASGGGGNSRSSKQKNNKKSNLVGVRSLKEVRTVLVSDLGSDGLMVDGLEKQWSEQRVAELDVLGRRLRLLQLLVMSLFVWMVIRCLMREKDMTWSGRTVSWKSWYFGALHVCNCVENESLSGGGGARTRHHLQKVWQRYWDGRSMANAFVVMMIDVYVRVGQGRMPEVKPVTLKCFVSFYEFSGCGGSGPLVLARRYNSW</sequence>
<name>A0A834GBY7_RHOSS</name>
<protein>
    <recommendedName>
        <fullName evidence="3">Glabrous enhancer-binding protein-like DBD domain-containing protein</fullName>
    </recommendedName>
</protein>
<evidence type="ECO:0000259" key="3">
    <source>
        <dbReference type="Pfam" id="PF04504"/>
    </source>
</evidence>
<dbReference type="Proteomes" id="UP000626092">
    <property type="component" value="Unassembled WGS sequence"/>
</dbReference>
<dbReference type="InterPro" id="IPR053932">
    <property type="entry name" value="GeBP-like_DBD"/>
</dbReference>
<evidence type="ECO:0000256" key="1">
    <source>
        <dbReference type="ARBA" id="ARBA00010820"/>
    </source>
</evidence>
<evidence type="ECO:0000256" key="2">
    <source>
        <dbReference type="SAM" id="MobiDB-lite"/>
    </source>
</evidence>
<dbReference type="InterPro" id="IPR007592">
    <property type="entry name" value="GEBP"/>
</dbReference>
<dbReference type="OrthoDB" id="1885109at2759"/>
<accession>A0A834GBY7</accession>
<dbReference type="Pfam" id="PF04504">
    <property type="entry name" value="GeBP-like_DBD"/>
    <property type="match status" value="1"/>
</dbReference>
<dbReference type="PANTHER" id="PTHR31662:SF8">
    <property type="entry name" value="EXPRESSED PROTEIN"/>
    <property type="match status" value="1"/>
</dbReference>
<feature type="compositionally biased region" description="Pro residues" evidence="2">
    <location>
        <begin position="1"/>
        <end position="10"/>
    </location>
</feature>
<evidence type="ECO:0000313" key="4">
    <source>
        <dbReference type="EMBL" id="KAF7130729.1"/>
    </source>
</evidence>
<dbReference type="PANTHER" id="PTHR31662">
    <property type="entry name" value="BNAANNG10740D PROTEIN-RELATED"/>
    <property type="match status" value="1"/>
</dbReference>
<reference evidence="4" key="1">
    <citation type="submission" date="2019-11" db="EMBL/GenBank/DDBJ databases">
        <authorList>
            <person name="Liu Y."/>
            <person name="Hou J."/>
            <person name="Li T.-Q."/>
            <person name="Guan C.-H."/>
            <person name="Wu X."/>
            <person name="Wu H.-Z."/>
            <person name="Ling F."/>
            <person name="Zhang R."/>
            <person name="Shi X.-G."/>
            <person name="Ren J.-P."/>
            <person name="Chen E.-F."/>
            <person name="Sun J.-M."/>
        </authorList>
    </citation>
    <scope>NUCLEOTIDE SEQUENCE</scope>
    <source>
        <strain evidence="4">Adult_tree_wgs_1</strain>
        <tissue evidence="4">Leaves</tissue>
    </source>
</reference>
<gene>
    <name evidence="4" type="ORF">RHSIM_Rhsim10G0176800</name>
</gene>
<feature type="domain" description="Glabrous enhancer-binding protein-like DBD" evidence="3">
    <location>
        <begin position="63"/>
        <end position="156"/>
    </location>
</feature>
<dbReference type="AlphaFoldDB" id="A0A834GBY7"/>
<evidence type="ECO:0000313" key="5">
    <source>
        <dbReference type="Proteomes" id="UP000626092"/>
    </source>
</evidence>
<comment type="caution">
    <text evidence="4">The sequence shown here is derived from an EMBL/GenBank/DDBJ whole genome shotgun (WGS) entry which is preliminary data.</text>
</comment>
<dbReference type="GO" id="GO:0005634">
    <property type="term" value="C:nucleus"/>
    <property type="evidence" value="ECO:0007669"/>
    <property type="project" value="TreeGrafter"/>
</dbReference>
<dbReference type="EMBL" id="WJXA01000010">
    <property type="protein sequence ID" value="KAF7130729.1"/>
    <property type="molecule type" value="Genomic_DNA"/>
</dbReference>
<dbReference type="GO" id="GO:0006355">
    <property type="term" value="P:regulation of DNA-templated transcription"/>
    <property type="evidence" value="ECO:0007669"/>
    <property type="project" value="InterPro"/>
</dbReference>
<feature type="region of interest" description="Disordered" evidence="2">
    <location>
        <begin position="1"/>
        <end position="37"/>
    </location>
</feature>
<proteinExistence type="inferred from homology"/>